<sequence length="36" mass="4400">MNEEMFEINKVMHESADPQMKRILKMLNCDLKKLKY</sequence>
<reference evidence="1" key="1">
    <citation type="journal article" date="2005" name="Proc. Natl. Acad. Sci. U.S.A.">
        <title>The psychrophilic lifestyle as revealed by the genome sequence of Colwellia psychrerythraea 34H through genomic and proteomic analyses.</title>
        <authorList>
            <person name="Methe B.A."/>
            <person name="Nelson K.E."/>
            <person name="Deming J.W."/>
            <person name="Momen B."/>
            <person name="Melamud E."/>
            <person name="Zhang X."/>
            <person name="Moult J."/>
            <person name="Madupu R."/>
            <person name="Nelson W.C."/>
            <person name="Dodson R.J."/>
            <person name="Brinkac L.M."/>
            <person name="Daugherty S.C."/>
            <person name="Durkin A.S."/>
            <person name="DeBoy R.T."/>
            <person name="Kolonay J.F."/>
            <person name="Sullivan S.A."/>
            <person name="Zhou L."/>
            <person name="Davidsen T.M."/>
            <person name="Wu M."/>
            <person name="Huston A.L."/>
            <person name="Lewis M."/>
            <person name="Weaver B."/>
            <person name="Weidman J.F."/>
            <person name="Khouri H."/>
            <person name="Utterback T.R."/>
            <person name="Feldblyum T.V."/>
            <person name="Fraser C.M."/>
        </authorList>
    </citation>
    <scope>NUCLEOTIDE SEQUENCE [LARGE SCALE GENOMIC DNA]</scope>
    <source>
        <strain evidence="1">34H</strain>
    </source>
</reference>
<dbReference type="KEGG" id="cps:CPS_1808"/>
<dbReference type="AlphaFoldDB" id="Q484H6"/>
<gene>
    <name evidence="1" type="ordered locus">CPS_1808</name>
</gene>
<protein>
    <submittedName>
        <fullName evidence="1">Uncharacterized protein</fullName>
    </submittedName>
</protein>
<evidence type="ECO:0000313" key="2">
    <source>
        <dbReference type="Proteomes" id="UP000000547"/>
    </source>
</evidence>
<proteinExistence type="predicted"/>
<accession>Q484H6</accession>
<name>Q484H6_COLP3</name>
<dbReference type="Proteomes" id="UP000000547">
    <property type="component" value="Chromosome"/>
</dbReference>
<dbReference type="EMBL" id="CP000083">
    <property type="protein sequence ID" value="AAZ27639.1"/>
    <property type="molecule type" value="Genomic_DNA"/>
</dbReference>
<organism evidence="1 2">
    <name type="scientific">Colwellia psychrerythraea (strain 34H / ATCC BAA-681)</name>
    <name type="common">Vibrio psychroerythus</name>
    <dbReference type="NCBI Taxonomy" id="167879"/>
    <lineage>
        <taxon>Bacteria</taxon>
        <taxon>Pseudomonadati</taxon>
        <taxon>Pseudomonadota</taxon>
        <taxon>Gammaproteobacteria</taxon>
        <taxon>Alteromonadales</taxon>
        <taxon>Colwelliaceae</taxon>
        <taxon>Colwellia</taxon>
    </lineage>
</organism>
<dbReference type="STRING" id="167879.CPS_1808"/>
<dbReference type="HOGENOM" id="CLU_3355559_0_0_6"/>
<evidence type="ECO:0000313" key="1">
    <source>
        <dbReference type="EMBL" id="AAZ27639.1"/>
    </source>
</evidence>